<dbReference type="SUPFAM" id="SSF53901">
    <property type="entry name" value="Thiolase-like"/>
    <property type="match status" value="2"/>
</dbReference>
<dbReference type="PANTHER" id="PTHR11877:SF80">
    <property type="entry name" value="CHALCONE SYNTHASE 1"/>
    <property type="match status" value="1"/>
</dbReference>
<dbReference type="EMBL" id="OZ034818">
    <property type="protein sequence ID" value="CAL1390750.1"/>
    <property type="molecule type" value="Genomic_DNA"/>
</dbReference>
<dbReference type="Pfam" id="PF02797">
    <property type="entry name" value="Chal_sti_synt_C"/>
    <property type="match status" value="1"/>
</dbReference>
<evidence type="ECO:0000259" key="4">
    <source>
        <dbReference type="Pfam" id="PF02797"/>
    </source>
</evidence>
<dbReference type="InterPro" id="IPR016039">
    <property type="entry name" value="Thiolase-like"/>
</dbReference>
<accession>A0AAV2EXQ7</accession>
<protein>
    <recommendedName>
        <fullName evidence="7">Chalcone synthase</fullName>
    </recommendedName>
</protein>
<comment type="similarity">
    <text evidence="1 2">Belongs to the thiolase-like superfamily. Chalcone/stilbene synthases family.</text>
</comment>
<organism evidence="5 6">
    <name type="scientific">Linum trigynum</name>
    <dbReference type="NCBI Taxonomy" id="586398"/>
    <lineage>
        <taxon>Eukaryota</taxon>
        <taxon>Viridiplantae</taxon>
        <taxon>Streptophyta</taxon>
        <taxon>Embryophyta</taxon>
        <taxon>Tracheophyta</taxon>
        <taxon>Spermatophyta</taxon>
        <taxon>Magnoliopsida</taxon>
        <taxon>eudicotyledons</taxon>
        <taxon>Gunneridae</taxon>
        <taxon>Pentapetalae</taxon>
        <taxon>rosids</taxon>
        <taxon>fabids</taxon>
        <taxon>Malpighiales</taxon>
        <taxon>Linaceae</taxon>
        <taxon>Linum</taxon>
    </lineage>
</organism>
<evidence type="ECO:0000259" key="3">
    <source>
        <dbReference type="Pfam" id="PF00195"/>
    </source>
</evidence>
<proteinExistence type="inferred from homology"/>
<dbReference type="Gene3D" id="3.40.47.10">
    <property type="match status" value="2"/>
</dbReference>
<gene>
    <name evidence="5" type="ORF">LTRI10_LOCUS31512</name>
</gene>
<evidence type="ECO:0000313" key="6">
    <source>
        <dbReference type="Proteomes" id="UP001497516"/>
    </source>
</evidence>
<dbReference type="InterPro" id="IPR001099">
    <property type="entry name" value="Chalcone/stilbene_synt_N"/>
</dbReference>
<dbReference type="InterPro" id="IPR011141">
    <property type="entry name" value="Polyketide_synthase_type-III"/>
</dbReference>
<feature type="domain" description="Chalcone/stilbene synthase C-terminal" evidence="4">
    <location>
        <begin position="112"/>
        <end position="258"/>
    </location>
</feature>
<dbReference type="GO" id="GO:0016747">
    <property type="term" value="F:acyltransferase activity, transferring groups other than amino-acyl groups"/>
    <property type="evidence" value="ECO:0007669"/>
    <property type="project" value="InterPro"/>
</dbReference>
<keyword evidence="6" id="KW-1185">Reference proteome</keyword>
<dbReference type="FunFam" id="3.40.47.10:FF:000014">
    <property type="entry name" value="Chalcone synthase 1"/>
    <property type="match status" value="1"/>
</dbReference>
<evidence type="ECO:0000313" key="5">
    <source>
        <dbReference type="EMBL" id="CAL1390750.1"/>
    </source>
</evidence>
<keyword evidence="2" id="KW-0808">Transferase</keyword>
<dbReference type="Proteomes" id="UP001497516">
    <property type="component" value="Chromosome 5"/>
</dbReference>
<dbReference type="PANTHER" id="PTHR11877">
    <property type="entry name" value="HYDROXYMETHYLGLUTARYL-COA SYNTHASE"/>
    <property type="match status" value="1"/>
</dbReference>
<dbReference type="InterPro" id="IPR012328">
    <property type="entry name" value="Chalcone/stilbene_synt_C"/>
</dbReference>
<evidence type="ECO:0008006" key="7">
    <source>
        <dbReference type="Google" id="ProtNLM"/>
    </source>
</evidence>
<dbReference type="Pfam" id="PF00195">
    <property type="entry name" value="Chal_sti_synt_N"/>
    <property type="match status" value="1"/>
</dbReference>
<name>A0AAV2EXQ7_9ROSI</name>
<feature type="domain" description="Chalcone/stilbene synthase N-terminal" evidence="3">
    <location>
        <begin position="6"/>
        <end position="89"/>
    </location>
</feature>
<dbReference type="GO" id="GO:0030639">
    <property type="term" value="P:polyketide biosynthetic process"/>
    <property type="evidence" value="ECO:0007669"/>
    <property type="project" value="TreeGrafter"/>
</dbReference>
<keyword evidence="2" id="KW-0012">Acyltransferase</keyword>
<evidence type="ECO:0000256" key="2">
    <source>
        <dbReference type="RuleBase" id="RU003633"/>
    </source>
</evidence>
<reference evidence="5 6" key="1">
    <citation type="submission" date="2024-04" db="EMBL/GenBank/DDBJ databases">
        <authorList>
            <person name="Fracassetti M."/>
        </authorList>
    </citation>
    <scope>NUCLEOTIDE SEQUENCE [LARGE SCALE GENOMIC DNA]</scope>
</reference>
<sequence>MSAESPPASILAIGTANPPNCFQQSTFPDYYFRITNSQHQSELKAKFERICEKSMIKKRYFYLTEELILKYPHLASCTAPSLDIRQDMAGRLDPVIVGAGPIYSTVEKPLFELVRGAQTTVPGSEGAIVGRTREAGLMYHLSEGLPDLVAENIEACLVEAFEFLGVSSWNSIFWAVHPGGPKILDKIEARLDLGPGKLGAARHVLAEYGNMWSGSVVFVLDEIRKSWAEHALKTSEGWGVLLGFGPGLTIETMVLRSVIA</sequence>
<evidence type="ECO:0000256" key="1">
    <source>
        <dbReference type="ARBA" id="ARBA00005531"/>
    </source>
</evidence>
<dbReference type="AlphaFoldDB" id="A0AAV2EXQ7"/>